<evidence type="ECO:0000313" key="11">
    <source>
        <dbReference type="Proteomes" id="UP000250086"/>
    </source>
</evidence>
<dbReference type="GO" id="GO:0110154">
    <property type="term" value="P:RNA decapping"/>
    <property type="evidence" value="ECO:0007669"/>
    <property type="project" value="TreeGrafter"/>
</dbReference>
<evidence type="ECO:0000256" key="6">
    <source>
        <dbReference type="ARBA" id="ARBA00032248"/>
    </source>
</evidence>
<keyword evidence="11" id="KW-1185">Reference proteome</keyword>
<keyword evidence="4 10" id="KW-0378">Hydrolase</keyword>
<comment type="catalytic activity">
    <reaction evidence="8">
        <text>P(1),P(4)-bis(5'-adenosyl) tetraphosphate + H2O = 2 ADP + 2 H(+)</text>
        <dbReference type="Rhea" id="RHEA:24252"/>
        <dbReference type="ChEBI" id="CHEBI:15377"/>
        <dbReference type="ChEBI" id="CHEBI:15378"/>
        <dbReference type="ChEBI" id="CHEBI:58141"/>
        <dbReference type="ChEBI" id="CHEBI:456216"/>
        <dbReference type="EC" id="3.6.1.41"/>
    </reaction>
</comment>
<evidence type="ECO:0000256" key="2">
    <source>
        <dbReference type="ARBA" id="ARBA00005419"/>
    </source>
</evidence>
<dbReference type="PANTHER" id="PTHR42850:SF11">
    <property type="entry name" value="BIS(5'-NUCLEOSYL)-TETRAPHOSPHATASE [SYMMETRICAL]"/>
    <property type="match status" value="1"/>
</dbReference>
<proteinExistence type="inferred from homology"/>
<dbReference type="OrthoDB" id="9807890at2"/>
<comment type="function">
    <text evidence="1">Hydrolyzes diadenosine 5',5'''-P1,P4-tetraphosphate to yield ADP.</text>
</comment>
<dbReference type="Proteomes" id="UP000250086">
    <property type="component" value="Unassembled WGS sequence"/>
</dbReference>
<dbReference type="GO" id="GO:0008803">
    <property type="term" value="F:bis(5'-nucleosyl)-tetraphosphatase (symmetrical) activity"/>
    <property type="evidence" value="ECO:0007669"/>
    <property type="project" value="UniProtKB-EC"/>
</dbReference>
<evidence type="ECO:0000259" key="9">
    <source>
        <dbReference type="Pfam" id="PF00149"/>
    </source>
</evidence>
<dbReference type="EC" id="3.6.1.41" evidence="3"/>
<dbReference type="SUPFAM" id="SSF56300">
    <property type="entry name" value="Metallo-dependent phosphatases"/>
    <property type="match status" value="1"/>
</dbReference>
<protein>
    <recommendedName>
        <fullName evidence="3">bis(5'-nucleosyl)-tetraphosphatase (symmetrical)</fullName>
        <ecNumber evidence="3">3.6.1.41</ecNumber>
    </recommendedName>
    <alternativeName>
        <fullName evidence="6">Ap4A hydrolase</fullName>
    </alternativeName>
    <alternativeName>
        <fullName evidence="5">Diadenosine 5',5'''-P1,P4-tetraphosphate pyrophosphohydrolase</fullName>
    </alternativeName>
    <alternativeName>
        <fullName evidence="7">Diadenosine tetraphosphatase</fullName>
    </alternativeName>
</protein>
<name>A0A2X0WRZ3_9GAMM</name>
<dbReference type="EMBL" id="UAPV01000001">
    <property type="protein sequence ID" value="SPT69332.1"/>
    <property type="molecule type" value="Genomic_DNA"/>
</dbReference>
<sequence>MATYCIGDVHGCYNELKELLCKIEFNVQKDYLIFTGDLIGRGPYPDKTLDLIMSFGDHATATLGNHDVNFLAVEAGIVKSRAKDNLEVLLNSQRRHEYVQYLCSLPFLHVDKQKQLAVCHAGLYPLWSFADAKRRAKELSAVLKDDVKRQILLLNMYGNTPEAYVPGMQGLALWRFTLNAFTRMRLCDAAGTLDFKNSAIAPSQVKDQGLYPWFDLGDIGRGKNKQYTVVFGHWAALGAKCQKEHVIALDTGCVWGDRLSAWRYDDDRIFSVKSVGYSEIKNA</sequence>
<reference evidence="10 11" key="1">
    <citation type="submission" date="2018-06" db="EMBL/GenBank/DDBJ databases">
        <authorList>
            <consortium name="Pathogen Informatics"/>
            <person name="Doyle S."/>
        </authorList>
    </citation>
    <scope>NUCLEOTIDE SEQUENCE [LARGE SCALE GENOMIC DNA]</scope>
    <source>
        <strain evidence="10 11">NCTC13093</strain>
    </source>
</reference>
<dbReference type="InterPro" id="IPR004843">
    <property type="entry name" value="Calcineurin-like_PHP"/>
</dbReference>
<evidence type="ECO:0000313" key="10">
    <source>
        <dbReference type="EMBL" id="SPT69332.1"/>
    </source>
</evidence>
<evidence type="ECO:0000256" key="4">
    <source>
        <dbReference type="ARBA" id="ARBA00022801"/>
    </source>
</evidence>
<dbReference type="AlphaFoldDB" id="A0A2X0WRZ3"/>
<organism evidence="10 11">
    <name type="scientific">Anaerobiospirillum thomasii</name>
    <dbReference type="NCBI Taxonomy" id="179995"/>
    <lineage>
        <taxon>Bacteria</taxon>
        <taxon>Pseudomonadati</taxon>
        <taxon>Pseudomonadota</taxon>
        <taxon>Gammaproteobacteria</taxon>
        <taxon>Aeromonadales</taxon>
        <taxon>Succinivibrionaceae</taxon>
        <taxon>Anaerobiospirillum</taxon>
    </lineage>
</organism>
<dbReference type="Gene3D" id="3.60.21.10">
    <property type="match status" value="1"/>
</dbReference>
<evidence type="ECO:0000256" key="3">
    <source>
        <dbReference type="ARBA" id="ARBA00012506"/>
    </source>
</evidence>
<dbReference type="InterPro" id="IPR029052">
    <property type="entry name" value="Metallo-depent_PP-like"/>
</dbReference>
<dbReference type="NCBIfam" id="TIGR00668">
    <property type="entry name" value="apaH"/>
    <property type="match status" value="1"/>
</dbReference>
<evidence type="ECO:0000256" key="7">
    <source>
        <dbReference type="ARBA" id="ARBA00033210"/>
    </source>
</evidence>
<dbReference type="GO" id="GO:0005737">
    <property type="term" value="C:cytoplasm"/>
    <property type="evidence" value="ECO:0007669"/>
    <property type="project" value="TreeGrafter"/>
</dbReference>
<dbReference type="Pfam" id="PF00149">
    <property type="entry name" value="Metallophos"/>
    <property type="match status" value="1"/>
</dbReference>
<dbReference type="InterPro" id="IPR004617">
    <property type="entry name" value="ApaH"/>
</dbReference>
<accession>A0A2X0WRZ3</accession>
<dbReference type="InterPro" id="IPR050126">
    <property type="entry name" value="Ap4A_hydrolase"/>
</dbReference>
<dbReference type="PIRSF" id="PIRSF000903">
    <property type="entry name" value="B5n-ttraPtase_sm"/>
    <property type="match status" value="1"/>
</dbReference>
<evidence type="ECO:0000256" key="1">
    <source>
        <dbReference type="ARBA" id="ARBA00003413"/>
    </source>
</evidence>
<evidence type="ECO:0000256" key="5">
    <source>
        <dbReference type="ARBA" id="ARBA00031248"/>
    </source>
</evidence>
<dbReference type="RefSeq" id="WP_113743515.1">
    <property type="nucleotide sequence ID" value="NZ_UAPU01000007.1"/>
</dbReference>
<dbReference type="PANTHER" id="PTHR42850">
    <property type="entry name" value="METALLOPHOSPHOESTERASE"/>
    <property type="match status" value="1"/>
</dbReference>
<feature type="domain" description="Calcineurin-like phosphoesterase" evidence="9">
    <location>
        <begin position="3"/>
        <end position="145"/>
    </location>
</feature>
<evidence type="ECO:0000256" key="8">
    <source>
        <dbReference type="ARBA" id="ARBA00049417"/>
    </source>
</evidence>
<gene>
    <name evidence="10" type="primary">apaH</name>
    <name evidence="10" type="ORF">NCTC13093_00699</name>
</gene>
<comment type="similarity">
    <text evidence="2">Belongs to the Ap4A hydrolase family.</text>
</comment>
<dbReference type="GO" id="GO:0016791">
    <property type="term" value="F:phosphatase activity"/>
    <property type="evidence" value="ECO:0007669"/>
    <property type="project" value="TreeGrafter"/>
</dbReference>
<dbReference type="NCBIfam" id="NF001204">
    <property type="entry name" value="PRK00166.1"/>
    <property type="match status" value="1"/>
</dbReference>